<protein>
    <recommendedName>
        <fullName evidence="5">Receptor ligand binding region domain-containing protein</fullName>
    </recommendedName>
</protein>
<dbReference type="Pfam" id="PF01094">
    <property type="entry name" value="ANF_receptor"/>
    <property type="match status" value="1"/>
</dbReference>
<dbReference type="Gene3D" id="3.40.50.2300">
    <property type="match status" value="1"/>
</dbReference>
<evidence type="ECO:0000313" key="6">
    <source>
        <dbReference type="EMBL" id="CAD7644988.1"/>
    </source>
</evidence>
<name>A0A7R9LNM9_9ACAR</name>
<keyword evidence="7" id="KW-1185">Reference proteome</keyword>
<dbReference type="InterPro" id="IPR028082">
    <property type="entry name" value="Peripla_BP_I"/>
</dbReference>
<dbReference type="InterPro" id="IPR001828">
    <property type="entry name" value="ANF_lig-bd_rcpt"/>
</dbReference>
<evidence type="ECO:0000313" key="7">
    <source>
        <dbReference type="Proteomes" id="UP000728032"/>
    </source>
</evidence>
<dbReference type="EMBL" id="CAJPVJ010001874">
    <property type="protein sequence ID" value="CAG2165428.1"/>
    <property type="molecule type" value="Genomic_DNA"/>
</dbReference>
<evidence type="ECO:0000259" key="5">
    <source>
        <dbReference type="Pfam" id="PF01094"/>
    </source>
</evidence>
<keyword evidence="3" id="KW-1133">Transmembrane helix</keyword>
<dbReference type="Proteomes" id="UP000728032">
    <property type="component" value="Unassembled WGS sequence"/>
</dbReference>
<keyword evidence="2" id="KW-0812">Transmembrane</keyword>
<evidence type="ECO:0000256" key="4">
    <source>
        <dbReference type="ARBA" id="ARBA00023136"/>
    </source>
</evidence>
<evidence type="ECO:0000256" key="3">
    <source>
        <dbReference type="ARBA" id="ARBA00022989"/>
    </source>
</evidence>
<dbReference type="EMBL" id="OC916699">
    <property type="protein sequence ID" value="CAD7644988.1"/>
    <property type="molecule type" value="Genomic_DNA"/>
</dbReference>
<accession>A0A7R9LNM9</accession>
<dbReference type="SUPFAM" id="SSF53822">
    <property type="entry name" value="Periplasmic binding protein-like I"/>
    <property type="match status" value="1"/>
</dbReference>
<dbReference type="AlphaFoldDB" id="A0A7R9LNM9"/>
<organism evidence="6">
    <name type="scientific">Oppiella nova</name>
    <dbReference type="NCBI Taxonomy" id="334625"/>
    <lineage>
        <taxon>Eukaryota</taxon>
        <taxon>Metazoa</taxon>
        <taxon>Ecdysozoa</taxon>
        <taxon>Arthropoda</taxon>
        <taxon>Chelicerata</taxon>
        <taxon>Arachnida</taxon>
        <taxon>Acari</taxon>
        <taxon>Acariformes</taxon>
        <taxon>Sarcoptiformes</taxon>
        <taxon>Oribatida</taxon>
        <taxon>Brachypylina</taxon>
        <taxon>Oppioidea</taxon>
        <taxon>Oppiidae</taxon>
        <taxon>Oppiella</taxon>
    </lineage>
</organism>
<feature type="domain" description="Receptor ligand binding region" evidence="5">
    <location>
        <begin position="9"/>
        <end position="143"/>
    </location>
</feature>
<evidence type="ECO:0000256" key="2">
    <source>
        <dbReference type="ARBA" id="ARBA00022692"/>
    </source>
</evidence>
<gene>
    <name evidence="6" type="ORF">ONB1V03_LOCUS4970</name>
</gene>
<dbReference type="OrthoDB" id="6511852at2759"/>
<proteinExistence type="predicted"/>
<comment type="subcellular location">
    <subcellularLocation>
        <location evidence="1">Membrane</location>
    </subcellularLocation>
</comment>
<dbReference type="GO" id="GO:0016020">
    <property type="term" value="C:membrane"/>
    <property type="evidence" value="ECO:0007669"/>
    <property type="project" value="UniProtKB-SubCell"/>
</dbReference>
<reference evidence="6" key="1">
    <citation type="submission" date="2020-11" db="EMBL/GenBank/DDBJ databases">
        <authorList>
            <person name="Tran Van P."/>
        </authorList>
    </citation>
    <scope>NUCLEOTIDE SEQUENCE</scope>
</reference>
<evidence type="ECO:0000256" key="1">
    <source>
        <dbReference type="ARBA" id="ARBA00004370"/>
    </source>
</evidence>
<keyword evidence="4" id="KW-0472">Membrane</keyword>
<sequence>MDSIFGELITSLRLVDATNPELHSLLTDWTQLASKRGFNEMKSPENLLLTLDLQITESALLYDSVKLLATALQDLDQSQSITMPSISCQSESQWQFGSSLMNYMRPAISIIIIITFRGLTGLVDFDQFGHRSSFTLDVMTITDSGLQKSSSNTTGELLCGQSWRAEGYEL</sequence>